<dbReference type="EC" id="3.6.1.40" evidence="2"/>
<evidence type="ECO:0000313" key="6">
    <source>
        <dbReference type="Proteomes" id="UP001238540"/>
    </source>
</evidence>
<dbReference type="Gene3D" id="1.10.3210.10">
    <property type="entry name" value="Hypothetical protein af1432"/>
    <property type="match status" value="1"/>
</dbReference>
<dbReference type="PANTHER" id="PTHR30005">
    <property type="entry name" value="EXOPOLYPHOSPHATASE"/>
    <property type="match status" value="1"/>
</dbReference>
<feature type="domain" description="Ppx/GppA phosphatase C-terminal" evidence="4">
    <location>
        <begin position="310"/>
        <end position="480"/>
    </location>
</feature>
<dbReference type="GO" id="GO:0008894">
    <property type="term" value="F:guanosine-5'-triphosphate,3'-diphosphate diphosphatase activity"/>
    <property type="evidence" value="ECO:0007669"/>
    <property type="project" value="UniProtKB-EC"/>
</dbReference>
<comment type="similarity">
    <text evidence="2">Belongs to the GppA/Ppx family. GppA subfamily.</text>
</comment>
<dbReference type="Pfam" id="PF02541">
    <property type="entry name" value="Ppx-GppA"/>
    <property type="match status" value="1"/>
</dbReference>
<gene>
    <name evidence="2 5" type="primary">gppA</name>
    <name evidence="5" type="ORF">QWZ16_03115</name>
</gene>
<evidence type="ECO:0000256" key="2">
    <source>
        <dbReference type="HAMAP-Rule" id="MF_01550"/>
    </source>
</evidence>
<dbReference type="RefSeq" id="WP_076590287.1">
    <property type="nucleotide sequence ID" value="NZ_JABEYA020000019.1"/>
</dbReference>
<protein>
    <recommendedName>
        <fullName evidence="2">Guanosine-5'-triphosphate,3'-diphosphate pyrophosphatase</fullName>
        <ecNumber evidence="2">3.6.1.40</ecNumber>
    </recommendedName>
    <alternativeName>
        <fullName evidence="2">Guanosine pentaphosphate phosphohydrolase</fullName>
    </alternativeName>
    <alternativeName>
        <fullName evidence="2">pppGpp-5'-phosphohydrolase</fullName>
    </alternativeName>
</protein>
<dbReference type="InterPro" id="IPR023709">
    <property type="entry name" value="Guo-5TP_3DP_PyrP"/>
</dbReference>
<comment type="caution">
    <text evidence="5">The sequence shown here is derived from an EMBL/GenBank/DDBJ whole genome shotgun (WGS) entry which is preliminary data.</text>
</comment>
<dbReference type="SUPFAM" id="SSF53067">
    <property type="entry name" value="Actin-like ATPase domain"/>
    <property type="match status" value="2"/>
</dbReference>
<evidence type="ECO:0000259" key="3">
    <source>
        <dbReference type="Pfam" id="PF02541"/>
    </source>
</evidence>
<comment type="pathway">
    <text evidence="2">Purine metabolism; ppGpp biosynthesis; ppGpp from GTP: step 2/2.</text>
</comment>
<dbReference type="InterPro" id="IPR048950">
    <property type="entry name" value="Ppx_GppA_C"/>
</dbReference>
<feature type="domain" description="Ppx/GppA phosphatase N-terminal" evidence="3">
    <location>
        <begin position="23"/>
        <end position="303"/>
    </location>
</feature>
<dbReference type="InterPro" id="IPR003695">
    <property type="entry name" value="Ppx_GppA_N"/>
</dbReference>
<dbReference type="Pfam" id="PF21447">
    <property type="entry name" value="Ppx-GppA_III"/>
    <property type="match status" value="1"/>
</dbReference>
<proteinExistence type="inferred from homology"/>
<comment type="catalytic activity">
    <reaction evidence="2">
        <text>guanosine 3'-diphosphate 5'-triphosphate + H2O = guanosine 3',5'-bis(diphosphate) + phosphate + H(+)</text>
        <dbReference type="Rhea" id="RHEA:13073"/>
        <dbReference type="ChEBI" id="CHEBI:15377"/>
        <dbReference type="ChEBI" id="CHEBI:15378"/>
        <dbReference type="ChEBI" id="CHEBI:43474"/>
        <dbReference type="ChEBI" id="CHEBI:77828"/>
        <dbReference type="ChEBI" id="CHEBI:142410"/>
        <dbReference type="EC" id="3.6.1.40"/>
    </reaction>
</comment>
<dbReference type="PANTHER" id="PTHR30005:SF0">
    <property type="entry name" value="RETROGRADE REGULATION PROTEIN 2"/>
    <property type="match status" value="1"/>
</dbReference>
<dbReference type="Proteomes" id="UP001238540">
    <property type="component" value="Unassembled WGS sequence"/>
</dbReference>
<dbReference type="SUPFAM" id="SSF109604">
    <property type="entry name" value="HD-domain/PDEase-like"/>
    <property type="match status" value="1"/>
</dbReference>
<name>A0ABT8BPA9_9VIBR</name>
<sequence>MNQAVSSPLYAAIDLGSNSFHMLVVRHISGSVQTMAKIKRKVRLAAGLDKSNTLSLEAMQRGWDCLRLFAERLQDIPQGNIRIVGTATLRTATNAAEFLNKANKILGHDINVIDGEEEAATIYKGVAHTSGGNGRRLVVDIGGASTEVIIGEGFEAKALTSLQMGCVTWLEKHFQDRQLTIENFDRAIQSAKQTLQPILQQYSQIGWDMCVGASGTVQALQEIMLAQGMDEIITLTKLKRLQKQAMLAEYLEELDISGLTLERALVFPSGLSILIAVFELLEIDSMTLAGGALREGLVYDMVDELKQSDVRSRTITNVQIRYQIDTLYGEQVASLASKMLDQCEKDWIVEEHGAVLLSTVAQLHEIGLSIDFKKGGEHSAYLLQHLDLPGYTRAQKHFLGEIARRYRDQLTSIPEQHALSGTSARRLLRLLRLSVLLTHRRNPQLEPKILIQSEGDKLSLILEKQWLDTNPLTATELEIEAHQQSDIGWPLSIITR</sequence>
<accession>A0ABT8BPA9</accession>
<dbReference type="InterPro" id="IPR050273">
    <property type="entry name" value="GppA/Ppx_hydrolase"/>
</dbReference>
<dbReference type="PIRSF" id="PIRSF001267">
    <property type="entry name" value="Pyrophosphatase_GppA_Ppx"/>
    <property type="match status" value="1"/>
</dbReference>
<evidence type="ECO:0000256" key="1">
    <source>
        <dbReference type="ARBA" id="ARBA00022801"/>
    </source>
</evidence>
<comment type="function">
    <text evidence="2">Catalyzes the conversion of pppGpp to ppGpp. Guanosine pentaphosphate (pppGpp) is a cytoplasmic signaling molecule which together with ppGpp controls the 'stringent response', an adaptive process that allows bacteria to respond to amino acid starvation, resulting in the coordinated regulation of numerous cellular activities.</text>
</comment>
<dbReference type="InterPro" id="IPR030673">
    <property type="entry name" value="PyroPPase_GppA_Ppx"/>
</dbReference>
<keyword evidence="1 2" id="KW-0378">Hydrolase</keyword>
<organism evidence="5 6">
    <name type="scientific">Vibrio ostreicida</name>
    <dbReference type="NCBI Taxonomy" id="526588"/>
    <lineage>
        <taxon>Bacteria</taxon>
        <taxon>Pseudomonadati</taxon>
        <taxon>Pseudomonadota</taxon>
        <taxon>Gammaproteobacteria</taxon>
        <taxon>Vibrionales</taxon>
        <taxon>Vibrionaceae</taxon>
        <taxon>Vibrio</taxon>
    </lineage>
</organism>
<keyword evidence="6" id="KW-1185">Reference proteome</keyword>
<dbReference type="InterPro" id="IPR043129">
    <property type="entry name" value="ATPase_NBD"/>
</dbReference>
<dbReference type="Gene3D" id="3.30.420.150">
    <property type="entry name" value="Exopolyphosphatase. Domain 2"/>
    <property type="match status" value="1"/>
</dbReference>
<dbReference type="NCBIfam" id="NF008260">
    <property type="entry name" value="PRK11031.1"/>
    <property type="match status" value="1"/>
</dbReference>
<dbReference type="EMBL" id="JAUFQC010000001">
    <property type="protein sequence ID" value="MDN3608748.1"/>
    <property type="molecule type" value="Genomic_DNA"/>
</dbReference>
<reference evidence="6" key="1">
    <citation type="journal article" date="2019" name="Int. J. Syst. Evol. Microbiol.">
        <title>The Global Catalogue of Microorganisms (GCM) 10K type strain sequencing project: providing services to taxonomists for standard genome sequencing and annotation.</title>
        <authorList>
            <consortium name="The Broad Institute Genomics Platform"/>
            <consortium name="The Broad Institute Genome Sequencing Center for Infectious Disease"/>
            <person name="Wu L."/>
            <person name="Ma J."/>
        </authorList>
    </citation>
    <scope>NUCLEOTIDE SEQUENCE [LARGE SCALE GENOMIC DNA]</scope>
    <source>
        <strain evidence="6">CECT 7398</strain>
    </source>
</reference>
<dbReference type="HAMAP" id="MF_01550">
    <property type="entry name" value="GppA"/>
    <property type="match status" value="1"/>
</dbReference>
<evidence type="ECO:0000313" key="5">
    <source>
        <dbReference type="EMBL" id="MDN3608748.1"/>
    </source>
</evidence>
<evidence type="ECO:0000259" key="4">
    <source>
        <dbReference type="Pfam" id="PF21447"/>
    </source>
</evidence>
<dbReference type="Gene3D" id="3.30.420.40">
    <property type="match status" value="1"/>
</dbReference>